<evidence type="ECO:0000313" key="3">
    <source>
        <dbReference type="EMBL" id="TGE17536.1"/>
    </source>
</evidence>
<dbReference type="InterPro" id="IPR052893">
    <property type="entry name" value="TCS_response_regulator"/>
</dbReference>
<dbReference type="SMART" id="SM00448">
    <property type="entry name" value="REC"/>
    <property type="match status" value="1"/>
</dbReference>
<protein>
    <submittedName>
        <fullName evidence="3">Response regulator</fullName>
    </submittedName>
</protein>
<dbReference type="Pfam" id="PF00072">
    <property type="entry name" value="Response_reg"/>
    <property type="match status" value="1"/>
</dbReference>
<dbReference type="PANTHER" id="PTHR44520:SF2">
    <property type="entry name" value="RESPONSE REGULATOR RCP1"/>
    <property type="match status" value="1"/>
</dbReference>
<name>A0A4Z0PPQ6_9BACT</name>
<keyword evidence="4" id="KW-1185">Reference proteome</keyword>
<feature type="modified residue" description="4-aspartylphosphate" evidence="1">
    <location>
        <position position="64"/>
    </location>
</feature>
<dbReference type="SUPFAM" id="SSF52172">
    <property type="entry name" value="CheY-like"/>
    <property type="match status" value="1"/>
</dbReference>
<comment type="caution">
    <text evidence="3">The sequence shown here is derived from an EMBL/GenBank/DDBJ whole genome shotgun (WGS) entry which is preliminary data.</text>
</comment>
<sequence length="140" mass="15359">MIKLSSVLLVDDDPTTNHLNERLLKNLGVADQYLTATNGAEALATLDQLTASADPASPILVLLDVKMPVLDGMGFLEAYKRLPPAQRQAVVIVMHTASMESHDLDRMEELPIAGLVSKPLTKEKVDTILKLHYQRQFPAS</sequence>
<dbReference type="Proteomes" id="UP000297739">
    <property type="component" value="Unassembled WGS sequence"/>
</dbReference>
<dbReference type="RefSeq" id="WP_135496953.1">
    <property type="nucleotide sequence ID" value="NZ_SRLD01000010.1"/>
</dbReference>
<keyword evidence="1" id="KW-0597">Phosphoprotein</keyword>
<evidence type="ECO:0000313" key="4">
    <source>
        <dbReference type="Proteomes" id="UP000297739"/>
    </source>
</evidence>
<organism evidence="3 4">
    <name type="scientific">Hymenobacter elongatus</name>
    <dbReference type="NCBI Taxonomy" id="877208"/>
    <lineage>
        <taxon>Bacteria</taxon>
        <taxon>Pseudomonadati</taxon>
        <taxon>Bacteroidota</taxon>
        <taxon>Cytophagia</taxon>
        <taxon>Cytophagales</taxon>
        <taxon>Hymenobacteraceae</taxon>
        <taxon>Hymenobacter</taxon>
    </lineage>
</organism>
<dbReference type="EMBL" id="SRLD01000010">
    <property type="protein sequence ID" value="TGE17536.1"/>
    <property type="molecule type" value="Genomic_DNA"/>
</dbReference>
<dbReference type="GO" id="GO:0000160">
    <property type="term" value="P:phosphorelay signal transduction system"/>
    <property type="evidence" value="ECO:0007669"/>
    <property type="project" value="InterPro"/>
</dbReference>
<reference evidence="3 4" key="1">
    <citation type="submission" date="2019-04" db="EMBL/GenBank/DDBJ databases">
        <authorList>
            <person name="Feng G."/>
            <person name="Zhang J."/>
            <person name="Zhu H."/>
        </authorList>
    </citation>
    <scope>NUCLEOTIDE SEQUENCE [LARGE SCALE GENOMIC DNA]</scope>
    <source>
        <strain evidence="3 4">JCM 17223</strain>
    </source>
</reference>
<dbReference type="PROSITE" id="PS50110">
    <property type="entry name" value="RESPONSE_REGULATORY"/>
    <property type="match status" value="1"/>
</dbReference>
<dbReference type="AlphaFoldDB" id="A0A4Z0PPQ6"/>
<evidence type="ECO:0000256" key="1">
    <source>
        <dbReference type="PROSITE-ProRule" id="PRU00169"/>
    </source>
</evidence>
<dbReference type="OrthoDB" id="1524091at2"/>
<dbReference type="InterPro" id="IPR001789">
    <property type="entry name" value="Sig_transdc_resp-reg_receiver"/>
</dbReference>
<evidence type="ECO:0000259" key="2">
    <source>
        <dbReference type="PROSITE" id="PS50110"/>
    </source>
</evidence>
<feature type="domain" description="Response regulatory" evidence="2">
    <location>
        <begin position="6"/>
        <end position="133"/>
    </location>
</feature>
<proteinExistence type="predicted"/>
<accession>A0A4Z0PPQ6</accession>
<dbReference type="PANTHER" id="PTHR44520">
    <property type="entry name" value="RESPONSE REGULATOR RCP1-RELATED"/>
    <property type="match status" value="1"/>
</dbReference>
<dbReference type="InterPro" id="IPR011006">
    <property type="entry name" value="CheY-like_superfamily"/>
</dbReference>
<gene>
    <name evidence="3" type="ORF">E5J99_06700</name>
</gene>
<dbReference type="Gene3D" id="3.40.50.2300">
    <property type="match status" value="1"/>
</dbReference>